<dbReference type="Gene3D" id="3.30.1330.30">
    <property type="match status" value="1"/>
</dbReference>
<evidence type="ECO:0000256" key="3">
    <source>
        <dbReference type="ARBA" id="ARBA00022552"/>
    </source>
</evidence>
<dbReference type="InterPro" id="IPR001537">
    <property type="entry name" value="SpoU_MeTrfase"/>
</dbReference>
<evidence type="ECO:0000256" key="6">
    <source>
        <dbReference type="ARBA" id="ARBA00022691"/>
    </source>
</evidence>
<evidence type="ECO:0000256" key="2">
    <source>
        <dbReference type="ARBA" id="ARBA00007228"/>
    </source>
</evidence>
<dbReference type="SUPFAM" id="SSF75217">
    <property type="entry name" value="alpha/beta knot"/>
    <property type="match status" value="1"/>
</dbReference>
<organism evidence="12 13">
    <name type="scientific">Pythium insidiosum</name>
    <name type="common">Pythiosis disease agent</name>
    <dbReference type="NCBI Taxonomy" id="114742"/>
    <lineage>
        <taxon>Eukaryota</taxon>
        <taxon>Sar</taxon>
        <taxon>Stramenopiles</taxon>
        <taxon>Oomycota</taxon>
        <taxon>Peronosporomycetes</taxon>
        <taxon>Pythiales</taxon>
        <taxon>Pythiaceae</taxon>
        <taxon>Pythium</taxon>
    </lineage>
</organism>
<dbReference type="GO" id="GO:0003723">
    <property type="term" value="F:RNA binding"/>
    <property type="evidence" value="ECO:0007669"/>
    <property type="project" value="InterPro"/>
</dbReference>
<dbReference type="AlphaFoldDB" id="A0AAD5M4V9"/>
<dbReference type="InterPro" id="IPR047261">
    <property type="entry name" value="MRM1_MeTrfase_dom"/>
</dbReference>
<evidence type="ECO:0000256" key="1">
    <source>
        <dbReference type="ARBA" id="ARBA00004173"/>
    </source>
</evidence>
<dbReference type="InterPro" id="IPR013123">
    <property type="entry name" value="SpoU_subst-bd"/>
</dbReference>
<dbReference type="Pfam" id="PF08032">
    <property type="entry name" value="SpoU_sub_bind"/>
    <property type="match status" value="1"/>
</dbReference>
<keyword evidence="7" id="KW-0809">Transit peptide</keyword>
<dbReference type="Proteomes" id="UP001209570">
    <property type="component" value="Unassembled WGS sequence"/>
</dbReference>
<keyword evidence="3" id="KW-0698">rRNA processing</keyword>
<dbReference type="SMART" id="SM00967">
    <property type="entry name" value="SpoU_sub_bind"/>
    <property type="match status" value="1"/>
</dbReference>
<evidence type="ECO:0000313" key="13">
    <source>
        <dbReference type="Proteomes" id="UP001209570"/>
    </source>
</evidence>
<comment type="similarity">
    <text evidence="2">Belongs to the class IV-like SAM-binding methyltransferase superfamily. RNA methyltransferase TrmH family.</text>
</comment>
<dbReference type="SUPFAM" id="SSF55315">
    <property type="entry name" value="L30e-like"/>
    <property type="match status" value="1"/>
</dbReference>
<keyword evidence="4" id="KW-0489">Methyltransferase</keyword>
<feature type="compositionally biased region" description="Basic residues" evidence="10">
    <location>
        <begin position="28"/>
        <end position="41"/>
    </location>
</feature>
<feature type="domain" description="RNA 2-O ribose methyltransferase substrate binding" evidence="11">
    <location>
        <begin position="56"/>
        <end position="135"/>
    </location>
</feature>
<feature type="region of interest" description="Disordered" evidence="10">
    <location>
        <begin position="24"/>
        <end position="53"/>
    </location>
</feature>
<dbReference type="EMBL" id="JAKCXM010000061">
    <property type="protein sequence ID" value="KAJ0404541.1"/>
    <property type="molecule type" value="Genomic_DNA"/>
</dbReference>
<keyword evidence="8" id="KW-0496">Mitochondrion</keyword>
<comment type="caution">
    <text evidence="12">The sequence shown here is derived from an EMBL/GenBank/DDBJ whole genome shotgun (WGS) entry which is preliminary data.</text>
</comment>
<dbReference type="CDD" id="cd18105">
    <property type="entry name" value="SpoU-like_MRM1"/>
    <property type="match status" value="1"/>
</dbReference>
<dbReference type="Pfam" id="PF00588">
    <property type="entry name" value="SpoU_methylase"/>
    <property type="match status" value="1"/>
</dbReference>
<evidence type="ECO:0000259" key="11">
    <source>
        <dbReference type="SMART" id="SM00967"/>
    </source>
</evidence>
<accession>A0AAD5M4V9</accession>
<evidence type="ECO:0000256" key="9">
    <source>
        <dbReference type="ARBA" id="ARBA00034881"/>
    </source>
</evidence>
<comment type="subcellular location">
    <subcellularLocation>
        <location evidence="1">Mitochondrion</location>
    </subcellularLocation>
</comment>
<dbReference type="InterPro" id="IPR029026">
    <property type="entry name" value="tRNA_m1G_MTases_N"/>
</dbReference>
<dbReference type="Gene3D" id="3.40.1280.10">
    <property type="match status" value="1"/>
</dbReference>
<sequence length="299" mass="32495">MMMMMMMRAPRSLPSWRLRGAALAHSGARGRSHGGAGRRKSATRDGESIPQPSGEFLYGIHSVTQALASRHRRVHALYVRDGEATTDAGALEQIRRLAGELQVPVRPVSKWMLNHVTEDKPHQGVVLDVDALKLPTFEPMDAADPSLASQSTSRPVILALDELHDTQNLGAILRSAHFLGCSAILLSERNSAPVSPANKLQRVKNLHQALAISRENGWRIVGACSGPNSITSNQLSSSTSRQPTILVMGNEHRGMRKGIRQCCDDIVTIPGHATESDTRVDSLNVSVAAAILLYELLHH</sequence>
<evidence type="ECO:0000313" key="12">
    <source>
        <dbReference type="EMBL" id="KAJ0404541.1"/>
    </source>
</evidence>
<dbReference type="GO" id="GO:0016435">
    <property type="term" value="F:rRNA (guanine) methyltransferase activity"/>
    <property type="evidence" value="ECO:0007669"/>
    <property type="project" value="TreeGrafter"/>
</dbReference>
<keyword evidence="13" id="KW-1185">Reference proteome</keyword>
<dbReference type="InterPro" id="IPR047182">
    <property type="entry name" value="MRM1"/>
</dbReference>
<dbReference type="InterPro" id="IPR029064">
    <property type="entry name" value="Ribosomal_eL30-like_sf"/>
</dbReference>
<evidence type="ECO:0000256" key="5">
    <source>
        <dbReference type="ARBA" id="ARBA00022679"/>
    </source>
</evidence>
<dbReference type="GO" id="GO:0005739">
    <property type="term" value="C:mitochondrion"/>
    <property type="evidence" value="ECO:0007669"/>
    <property type="project" value="UniProtKB-SubCell"/>
</dbReference>
<dbReference type="PANTHER" id="PTHR46103">
    <property type="entry name" value="RRNA METHYLTRANSFERASE 1, MITOCHONDRIAL"/>
    <property type="match status" value="1"/>
</dbReference>
<evidence type="ECO:0000256" key="8">
    <source>
        <dbReference type="ARBA" id="ARBA00023128"/>
    </source>
</evidence>
<evidence type="ECO:0000256" key="4">
    <source>
        <dbReference type="ARBA" id="ARBA00022603"/>
    </source>
</evidence>
<protein>
    <recommendedName>
        <fullName evidence="9">rRNA methyltransferase 1, mitochondrial</fullName>
    </recommendedName>
</protein>
<keyword evidence="6" id="KW-0949">S-adenosyl-L-methionine</keyword>
<evidence type="ECO:0000256" key="7">
    <source>
        <dbReference type="ARBA" id="ARBA00022946"/>
    </source>
</evidence>
<keyword evidence="5" id="KW-0808">Transferase</keyword>
<proteinExistence type="inferred from homology"/>
<dbReference type="InterPro" id="IPR029028">
    <property type="entry name" value="Alpha/beta_knot_MTases"/>
</dbReference>
<name>A0AAD5M4V9_PYTIN</name>
<evidence type="ECO:0000256" key="10">
    <source>
        <dbReference type="SAM" id="MobiDB-lite"/>
    </source>
</evidence>
<dbReference type="PANTHER" id="PTHR46103:SF1">
    <property type="entry name" value="RRNA METHYLTRANSFERASE 1, MITOCHONDRIAL"/>
    <property type="match status" value="1"/>
</dbReference>
<gene>
    <name evidence="12" type="ORF">P43SY_001641</name>
</gene>
<reference evidence="12" key="1">
    <citation type="submission" date="2021-12" db="EMBL/GenBank/DDBJ databases">
        <title>Prjna785345.</title>
        <authorList>
            <person name="Rujirawat T."/>
            <person name="Krajaejun T."/>
        </authorList>
    </citation>
    <scope>NUCLEOTIDE SEQUENCE</scope>
    <source>
        <strain evidence="12">Pi057C3</strain>
    </source>
</reference>